<comment type="caution">
    <text evidence="3">The sequence shown here is derived from an EMBL/GenBank/DDBJ whole genome shotgun (WGS) entry which is preliminary data.</text>
</comment>
<keyword evidence="4" id="KW-1185">Reference proteome</keyword>
<dbReference type="AlphaFoldDB" id="A0AAV7KXM0"/>
<evidence type="ECO:0000313" key="3">
    <source>
        <dbReference type="EMBL" id="KAJ1084030.1"/>
    </source>
</evidence>
<feature type="region of interest" description="Disordered" evidence="1">
    <location>
        <begin position="67"/>
        <end position="95"/>
    </location>
</feature>
<proteinExistence type="predicted"/>
<evidence type="ECO:0000313" key="4">
    <source>
        <dbReference type="Proteomes" id="UP001066276"/>
    </source>
</evidence>
<sequence length="95" mass="10230">MRPSGHVGGVPLLVCTAVVQCNEAVPCRNGKTRVDASASPVAFYTQQEKRSRLHVFCRYGMERPHYTAPRPCRPEGEPLLRGPTAASPTPGDGAL</sequence>
<dbReference type="EMBL" id="JANPWB010000016">
    <property type="protein sequence ID" value="KAJ1084030.1"/>
    <property type="molecule type" value="Genomic_DNA"/>
</dbReference>
<name>A0AAV7KXM0_PLEWA</name>
<protein>
    <recommendedName>
        <fullName evidence="5">Secreted protein</fullName>
    </recommendedName>
</protein>
<feature type="signal peptide" evidence="2">
    <location>
        <begin position="1"/>
        <end position="24"/>
    </location>
</feature>
<feature type="chain" id="PRO_5043978400" description="Secreted protein" evidence="2">
    <location>
        <begin position="25"/>
        <end position="95"/>
    </location>
</feature>
<reference evidence="3" key="1">
    <citation type="journal article" date="2022" name="bioRxiv">
        <title>Sequencing and chromosome-scale assembly of the giantPleurodeles waltlgenome.</title>
        <authorList>
            <person name="Brown T."/>
            <person name="Elewa A."/>
            <person name="Iarovenko S."/>
            <person name="Subramanian E."/>
            <person name="Araus A.J."/>
            <person name="Petzold A."/>
            <person name="Susuki M."/>
            <person name="Suzuki K.-i.T."/>
            <person name="Hayashi T."/>
            <person name="Toyoda A."/>
            <person name="Oliveira C."/>
            <person name="Osipova E."/>
            <person name="Leigh N.D."/>
            <person name="Simon A."/>
            <person name="Yun M.H."/>
        </authorList>
    </citation>
    <scope>NUCLEOTIDE SEQUENCE</scope>
    <source>
        <strain evidence="3">20211129_DDA</strain>
        <tissue evidence="3">Liver</tissue>
    </source>
</reference>
<organism evidence="3 4">
    <name type="scientific">Pleurodeles waltl</name>
    <name type="common">Iberian ribbed newt</name>
    <dbReference type="NCBI Taxonomy" id="8319"/>
    <lineage>
        <taxon>Eukaryota</taxon>
        <taxon>Metazoa</taxon>
        <taxon>Chordata</taxon>
        <taxon>Craniata</taxon>
        <taxon>Vertebrata</taxon>
        <taxon>Euteleostomi</taxon>
        <taxon>Amphibia</taxon>
        <taxon>Batrachia</taxon>
        <taxon>Caudata</taxon>
        <taxon>Salamandroidea</taxon>
        <taxon>Salamandridae</taxon>
        <taxon>Pleurodelinae</taxon>
        <taxon>Pleurodeles</taxon>
    </lineage>
</organism>
<dbReference type="Proteomes" id="UP001066276">
    <property type="component" value="Chromosome 12"/>
</dbReference>
<evidence type="ECO:0000256" key="2">
    <source>
        <dbReference type="SAM" id="SignalP"/>
    </source>
</evidence>
<evidence type="ECO:0008006" key="5">
    <source>
        <dbReference type="Google" id="ProtNLM"/>
    </source>
</evidence>
<accession>A0AAV7KXM0</accession>
<gene>
    <name evidence="3" type="ORF">NDU88_004185</name>
</gene>
<evidence type="ECO:0000256" key="1">
    <source>
        <dbReference type="SAM" id="MobiDB-lite"/>
    </source>
</evidence>
<keyword evidence="2" id="KW-0732">Signal</keyword>